<dbReference type="InterPro" id="IPR036047">
    <property type="entry name" value="F-box-like_dom_sf"/>
</dbReference>
<gene>
    <name evidence="4" type="ORF">BDN70DRAFT_42864</name>
</gene>
<comment type="caution">
    <text evidence="4">The sequence shown here is derived from an EMBL/GenBank/DDBJ whole genome shotgun (WGS) entry which is preliminary data.</text>
</comment>
<proteinExistence type="predicted"/>
<feature type="domain" description="F-box" evidence="3">
    <location>
        <begin position="44"/>
        <end position="115"/>
    </location>
</feature>
<dbReference type="EMBL" id="MU155233">
    <property type="protein sequence ID" value="KAF9478469.1"/>
    <property type="molecule type" value="Genomic_DNA"/>
</dbReference>
<dbReference type="InterPro" id="IPR001810">
    <property type="entry name" value="F-box_dom"/>
</dbReference>
<dbReference type="AlphaFoldDB" id="A0A9P5Z1M7"/>
<dbReference type="Pfam" id="PF12937">
    <property type="entry name" value="F-box-like"/>
    <property type="match status" value="1"/>
</dbReference>
<organism evidence="4 5">
    <name type="scientific">Pholiota conissans</name>
    <dbReference type="NCBI Taxonomy" id="109636"/>
    <lineage>
        <taxon>Eukaryota</taxon>
        <taxon>Fungi</taxon>
        <taxon>Dikarya</taxon>
        <taxon>Basidiomycota</taxon>
        <taxon>Agaricomycotina</taxon>
        <taxon>Agaricomycetes</taxon>
        <taxon>Agaricomycetidae</taxon>
        <taxon>Agaricales</taxon>
        <taxon>Agaricineae</taxon>
        <taxon>Strophariaceae</taxon>
        <taxon>Pholiota</taxon>
    </lineage>
</organism>
<reference evidence="4" key="1">
    <citation type="submission" date="2020-11" db="EMBL/GenBank/DDBJ databases">
        <authorList>
            <consortium name="DOE Joint Genome Institute"/>
            <person name="Ahrendt S."/>
            <person name="Riley R."/>
            <person name="Andreopoulos W."/>
            <person name="Labutti K."/>
            <person name="Pangilinan J."/>
            <person name="Ruiz-Duenas F.J."/>
            <person name="Barrasa J.M."/>
            <person name="Sanchez-Garcia M."/>
            <person name="Camarero S."/>
            <person name="Miyauchi S."/>
            <person name="Serrano A."/>
            <person name="Linde D."/>
            <person name="Babiker R."/>
            <person name="Drula E."/>
            <person name="Ayuso-Fernandez I."/>
            <person name="Pacheco R."/>
            <person name="Padilla G."/>
            <person name="Ferreira P."/>
            <person name="Barriuso J."/>
            <person name="Kellner H."/>
            <person name="Castanera R."/>
            <person name="Alfaro M."/>
            <person name="Ramirez L."/>
            <person name="Pisabarro A.G."/>
            <person name="Kuo A."/>
            <person name="Tritt A."/>
            <person name="Lipzen A."/>
            <person name="He G."/>
            <person name="Yan M."/>
            <person name="Ng V."/>
            <person name="Cullen D."/>
            <person name="Martin F."/>
            <person name="Rosso M.-N."/>
            <person name="Henrissat B."/>
            <person name="Hibbett D."/>
            <person name="Martinez A.T."/>
            <person name="Grigoriev I.V."/>
        </authorList>
    </citation>
    <scope>NUCLEOTIDE SEQUENCE</scope>
    <source>
        <strain evidence="4">CIRM-BRFM 674</strain>
    </source>
</reference>
<dbReference type="Proteomes" id="UP000807469">
    <property type="component" value="Unassembled WGS sequence"/>
</dbReference>
<sequence length="617" mass="69948">MKSIKKRLKKRHSTRQPLVEISAPPLPDSEASTAQPEAAVFSPISALPPELILKIMFLAGRRPYIDQGRRSLDSSWDTFQSYSSESESDILRCSQVCHAWRYISLFSRLLWSSYFTLRPSMSVEWLQELLCRIGAECPLSVDTYVSNKVGLKTRRSSSQDNIEQYNGDLDSTKENIARLSRRLSQIKHLLIRVDHEHELESAVLPFQSCGSAPNLSSFGLLVKYNSYHPPSPHYFSFDANVFGDNTHFLKHMKFRNCGLDLNSPLYRQLTTLDMFYIEQDSRAPSASQWVSVLATCTALVSWSFEGFMSNSVPEPATGSYEISLPSLVHLQLHLHIPDAVIIFSHLKFPSLRSFDVTVGENTPESWPLEFQTLSNILGYHIDKFLPTLKRSSPWHISFLDNNSIRFTKDEPVSDGIIEYRPAFTIQYRIPPDRYINMISAINSLTSMLSPHGLTEVEDLTITIIHPFSVKIIPDDQLVAALSQLTRVRTLRVGFYTAKTNLLASRSSFFTPQCPSTRFAAGTSISPISLFPQLSYLYVQPIVPLWALKSLIVMRRMLQIPIRTVHFSDKDSDVSYKRTELPSKEKFDELREVGNEVIMDDDLSEVLASTSGELTCAI</sequence>
<accession>A0A9P5Z1M7</accession>
<feature type="region of interest" description="Disordered" evidence="2">
    <location>
        <begin position="1"/>
        <end position="32"/>
    </location>
</feature>
<evidence type="ECO:0000313" key="4">
    <source>
        <dbReference type="EMBL" id="KAF9478469.1"/>
    </source>
</evidence>
<feature type="coiled-coil region" evidence="1">
    <location>
        <begin position="155"/>
        <end position="189"/>
    </location>
</feature>
<evidence type="ECO:0000256" key="2">
    <source>
        <dbReference type="SAM" id="MobiDB-lite"/>
    </source>
</evidence>
<keyword evidence="5" id="KW-1185">Reference proteome</keyword>
<dbReference type="SUPFAM" id="SSF81383">
    <property type="entry name" value="F-box domain"/>
    <property type="match status" value="1"/>
</dbReference>
<dbReference type="Gene3D" id="1.20.1280.50">
    <property type="match status" value="1"/>
</dbReference>
<name>A0A9P5Z1M7_9AGAR</name>
<feature type="compositionally biased region" description="Basic residues" evidence="2">
    <location>
        <begin position="1"/>
        <end position="14"/>
    </location>
</feature>
<dbReference type="OrthoDB" id="3172239at2759"/>
<evidence type="ECO:0000259" key="3">
    <source>
        <dbReference type="Pfam" id="PF12937"/>
    </source>
</evidence>
<evidence type="ECO:0000313" key="5">
    <source>
        <dbReference type="Proteomes" id="UP000807469"/>
    </source>
</evidence>
<protein>
    <recommendedName>
        <fullName evidence="3">F-box domain-containing protein</fullName>
    </recommendedName>
</protein>
<keyword evidence="1" id="KW-0175">Coiled coil</keyword>
<evidence type="ECO:0000256" key="1">
    <source>
        <dbReference type="SAM" id="Coils"/>
    </source>
</evidence>